<evidence type="ECO:0000256" key="8">
    <source>
        <dbReference type="ARBA" id="ARBA00022614"/>
    </source>
</evidence>
<dbReference type="InterPro" id="IPR032675">
    <property type="entry name" value="LRR_dom_sf"/>
</dbReference>
<dbReference type="InterPro" id="IPR001245">
    <property type="entry name" value="Ser-Thr/Tyr_kinase_cat_dom"/>
</dbReference>
<evidence type="ECO:0000256" key="5">
    <source>
        <dbReference type="ARBA" id="ARBA00022475"/>
    </source>
</evidence>
<dbReference type="EC" id="2.7.11.1" evidence="4"/>
<dbReference type="InterPro" id="IPR011009">
    <property type="entry name" value="Kinase-like_dom_sf"/>
</dbReference>
<evidence type="ECO:0000256" key="1">
    <source>
        <dbReference type="ARBA" id="ARBA00004251"/>
    </source>
</evidence>
<dbReference type="PROSITE" id="PS00107">
    <property type="entry name" value="PROTEIN_KINASE_ATP"/>
    <property type="match status" value="1"/>
</dbReference>
<dbReference type="GO" id="GO:0005524">
    <property type="term" value="F:ATP binding"/>
    <property type="evidence" value="ECO:0007669"/>
    <property type="project" value="UniProtKB-UniRule"/>
</dbReference>
<keyword evidence="18" id="KW-0675">Receptor</keyword>
<dbReference type="SMART" id="SM00369">
    <property type="entry name" value="LRR_TYP"/>
    <property type="match status" value="16"/>
</dbReference>
<name>A0A396GR64_MEDTR</name>
<evidence type="ECO:0000313" key="27">
    <source>
        <dbReference type="Proteomes" id="UP000265566"/>
    </source>
</evidence>
<dbReference type="GO" id="GO:0006952">
    <property type="term" value="P:defense response"/>
    <property type="evidence" value="ECO:0007669"/>
    <property type="project" value="UniProtKB-ARBA"/>
</dbReference>
<feature type="domain" description="Protein kinase" evidence="25">
    <location>
        <begin position="969"/>
        <end position="1248"/>
    </location>
</feature>
<dbReference type="Gene3D" id="1.10.510.10">
    <property type="entry name" value="Transferase(Phosphotransferase) domain 1"/>
    <property type="match status" value="1"/>
</dbReference>
<comment type="catalytic activity">
    <reaction evidence="21">
        <text>L-seryl-[protein] + ATP = O-phospho-L-seryl-[protein] + ADP + H(+)</text>
        <dbReference type="Rhea" id="RHEA:17989"/>
        <dbReference type="Rhea" id="RHEA-COMP:9863"/>
        <dbReference type="Rhea" id="RHEA-COMP:11604"/>
        <dbReference type="ChEBI" id="CHEBI:15378"/>
        <dbReference type="ChEBI" id="CHEBI:29999"/>
        <dbReference type="ChEBI" id="CHEBI:30616"/>
        <dbReference type="ChEBI" id="CHEBI:83421"/>
        <dbReference type="ChEBI" id="CHEBI:456216"/>
        <dbReference type="EC" id="2.7.11.1"/>
    </reaction>
</comment>
<evidence type="ECO:0000256" key="15">
    <source>
        <dbReference type="ARBA" id="ARBA00022840"/>
    </source>
</evidence>
<evidence type="ECO:0000256" key="13">
    <source>
        <dbReference type="ARBA" id="ARBA00022741"/>
    </source>
</evidence>
<evidence type="ECO:0000256" key="21">
    <source>
        <dbReference type="ARBA" id="ARBA00048679"/>
    </source>
</evidence>
<evidence type="ECO:0000256" key="19">
    <source>
        <dbReference type="ARBA" id="ARBA00023180"/>
    </source>
</evidence>
<dbReference type="FunFam" id="3.30.200.20:FF:000661">
    <property type="entry name" value="Serine-threonine protein kinase plant-type"/>
    <property type="match status" value="1"/>
</dbReference>
<dbReference type="Proteomes" id="UP000265566">
    <property type="component" value="Chromosome 8"/>
</dbReference>
<protein>
    <recommendedName>
        <fullName evidence="4">non-specific serine/threonine protein kinase</fullName>
        <ecNumber evidence="4">2.7.11.1</ecNumber>
    </recommendedName>
</protein>
<evidence type="ECO:0000256" key="2">
    <source>
        <dbReference type="ARBA" id="ARBA00008684"/>
    </source>
</evidence>
<evidence type="ECO:0000256" key="4">
    <source>
        <dbReference type="ARBA" id="ARBA00012513"/>
    </source>
</evidence>
<evidence type="ECO:0000256" key="16">
    <source>
        <dbReference type="ARBA" id="ARBA00022989"/>
    </source>
</evidence>
<keyword evidence="7" id="KW-0597">Phosphoprotein</keyword>
<dbReference type="Pfam" id="PF13855">
    <property type="entry name" value="LRR_8"/>
    <property type="match status" value="1"/>
</dbReference>
<keyword evidence="19" id="KW-0325">Glycoprotein</keyword>
<evidence type="ECO:0000256" key="7">
    <source>
        <dbReference type="ARBA" id="ARBA00022553"/>
    </source>
</evidence>
<dbReference type="PROSITE" id="PS50011">
    <property type="entry name" value="PROTEIN_KINASE_DOM"/>
    <property type="match status" value="1"/>
</dbReference>
<evidence type="ECO:0000256" key="10">
    <source>
        <dbReference type="ARBA" id="ARBA00022692"/>
    </source>
</evidence>
<comment type="catalytic activity">
    <reaction evidence="20">
        <text>L-threonyl-[protein] + ATP = O-phospho-L-threonyl-[protein] + ADP + H(+)</text>
        <dbReference type="Rhea" id="RHEA:46608"/>
        <dbReference type="Rhea" id="RHEA-COMP:11060"/>
        <dbReference type="Rhea" id="RHEA-COMP:11605"/>
        <dbReference type="ChEBI" id="CHEBI:15378"/>
        <dbReference type="ChEBI" id="CHEBI:30013"/>
        <dbReference type="ChEBI" id="CHEBI:30616"/>
        <dbReference type="ChEBI" id="CHEBI:61977"/>
        <dbReference type="ChEBI" id="CHEBI:456216"/>
        <dbReference type="EC" id="2.7.11.1"/>
    </reaction>
</comment>
<evidence type="ECO:0000256" key="6">
    <source>
        <dbReference type="ARBA" id="ARBA00022527"/>
    </source>
</evidence>
<accession>A0A396GR64</accession>
<evidence type="ECO:0000256" key="22">
    <source>
        <dbReference type="PROSITE-ProRule" id="PRU10141"/>
    </source>
</evidence>
<dbReference type="GO" id="GO:0009791">
    <property type="term" value="P:post-embryonic development"/>
    <property type="evidence" value="ECO:0007669"/>
    <property type="project" value="UniProtKB-ARBA"/>
</dbReference>
<dbReference type="EMBL" id="PSQE01000008">
    <property type="protein sequence ID" value="RHN41215.1"/>
    <property type="molecule type" value="Genomic_DNA"/>
</dbReference>
<dbReference type="FunFam" id="3.80.10.10:FF:000101">
    <property type="entry name" value="LRR receptor-like serine/threonine-protein kinase ERECTA"/>
    <property type="match status" value="1"/>
</dbReference>
<evidence type="ECO:0000256" key="24">
    <source>
        <dbReference type="SAM" id="SignalP"/>
    </source>
</evidence>
<sequence>MVNLSSCLLLFLLSLHCFVACLVANPKTITTDQSALLAFKSLITSDPYDMLSNNWSTSSSVCTWVGVACDERHNRVHSLNLQNMSLRGIVSPNLGNLSFLVILNLSSNRFNGQFPKEIYRLHRLKVISIAFNEFVGGIPETLGELSQLQILHLGANNFSGFLPQSIGNLCQLKSFDISRNMLSGPIPQTISNMSSLEYLVFHLNYFSGEIPSLNNMTSLRVVKFSHNNLNGRLSNDFFNQLPQLKYLTLRNNQFDGSIPRSIGNCTSLIYLDLSSNFLTGEIPKGILGDLRRLNRLYLDNNQLSGNISSIFKFNNSLLQEFYLSYNNLSGNLPSCICHELPNLRMFYLGHNDISGNMPTVWNQCKELERLSLAFNSFNKGPMPGGIRSMTKLQRLFLMGNNLEGEIPPLNNLTSLWVVKFSHNNLNGRLPTDFFNQLPQLKYLTLWNNQFEGSIPRSIGNCTSLIYLDLSSNFLTGSIPEEIGYVDKLYQLFLYNNSLSGSIPSKIFNLSSLTHLEVENNSLSGTIPSNTGYSLPSLQYLHLNDNNFVGNIPNNIFNSSNLIVFQLYDNAFSGTLPSIAFGNLGFVEFFLIYDNNLTIDDSHQFFTSLTNCRYLKYLDLSGNHIPNLPKSIGNISSEYIRAESCGIGGYIPLEVGNMSKLLFFDLYDNNINGPIPRSVKGLQKLQHLSLSKNGLQGSFIEEFCEMKSLGELYLNNNKLSGVLPTCLGNMISLIRIHVGSNSLNSRVPSSLWSLRDILEINFSSNSLIGNLPPEIGNLRAIILLDLSRNQISSNIPTTINSLLTLQKLSLADNKLNGSIPKSFGQMVSLISLDLSQNMLTGVIPKSLESLLYLENINFSYNRLQGEIPDGGHFKNFTAQSFMHNEALCGDPRLQVPTCGKQVKKWSMEKKLIFKCILPIVVSVILVVACIILLKHNKRKKNETTLERGLSTLGAPRRISYYELVQATNGFNESNFLGRGGFGSVYQGKLPDGEMIAVKVIDLQSEAKSKSFDAECNAMRNLRHRNLVKIISSCSNLDFKSLVMEFMSNGSVDKWLYSNNYCLNFLQRLNIMIDVASAVEYLHHGSSIPVVHCDLKPSNVLLDENMVAHVSDFGIAKLMDEGQSKTHTQTLATVGYLAPEYGSKGIVSVKGDVYSYGIMLMEIFTRRKPTDDMFVAELSLKTWISGSLPNSIMEVMDSNLVQITGDQIDDILTHMSYIFSLALNCCEESPDARINMADVIATLIKIKTLVVGANTV</sequence>
<dbReference type="InterPro" id="IPR017441">
    <property type="entry name" value="Protein_kinase_ATP_BS"/>
</dbReference>
<keyword evidence="5" id="KW-1003">Cell membrane</keyword>
<dbReference type="PANTHER" id="PTHR48052:SF66">
    <property type="entry name" value="OS02G0610000 PROTEIN"/>
    <property type="match status" value="1"/>
</dbReference>
<dbReference type="AlphaFoldDB" id="A0A396GR64"/>
<dbReference type="Gene3D" id="3.30.200.20">
    <property type="entry name" value="Phosphorylase Kinase, domain 1"/>
    <property type="match status" value="1"/>
</dbReference>
<dbReference type="SMART" id="SM00220">
    <property type="entry name" value="S_TKc"/>
    <property type="match status" value="1"/>
</dbReference>
<proteinExistence type="inferred from homology"/>
<dbReference type="FunFam" id="1.10.510.10:FF:000358">
    <property type="entry name" value="Putative leucine-rich repeat receptor-like serine/threonine-protein kinase"/>
    <property type="match status" value="1"/>
</dbReference>
<comment type="subcellular location">
    <subcellularLocation>
        <location evidence="1">Cell membrane</location>
        <topology evidence="1">Single-pass type I membrane protein</topology>
    </subcellularLocation>
</comment>
<dbReference type="InterPro" id="IPR008271">
    <property type="entry name" value="Ser/Thr_kinase_AS"/>
</dbReference>
<feature type="chain" id="PRO_5017408310" description="non-specific serine/threonine protein kinase" evidence="24">
    <location>
        <begin position="25"/>
        <end position="1254"/>
    </location>
</feature>
<evidence type="ECO:0000256" key="23">
    <source>
        <dbReference type="SAM" id="Phobius"/>
    </source>
</evidence>
<dbReference type="GO" id="GO:0005886">
    <property type="term" value="C:plasma membrane"/>
    <property type="evidence" value="ECO:0007669"/>
    <property type="project" value="UniProtKB-SubCell"/>
</dbReference>
<keyword evidence="15 22" id="KW-0067">ATP-binding</keyword>
<dbReference type="PANTHER" id="PTHR48052">
    <property type="entry name" value="UNNAMED PRODUCT"/>
    <property type="match status" value="1"/>
</dbReference>
<evidence type="ECO:0000256" key="14">
    <source>
        <dbReference type="ARBA" id="ARBA00022777"/>
    </source>
</evidence>
<comment type="caution">
    <text evidence="26">The sequence shown here is derived from an EMBL/GenBank/DDBJ whole genome shotgun (WGS) entry which is preliminary data.</text>
</comment>
<keyword evidence="17 23" id="KW-0472">Membrane</keyword>
<evidence type="ECO:0000256" key="9">
    <source>
        <dbReference type="ARBA" id="ARBA00022679"/>
    </source>
</evidence>
<dbReference type="PROSITE" id="PS51450">
    <property type="entry name" value="LRR"/>
    <property type="match status" value="2"/>
</dbReference>
<dbReference type="InterPro" id="IPR003591">
    <property type="entry name" value="Leu-rich_rpt_typical-subtyp"/>
</dbReference>
<dbReference type="GO" id="GO:0004674">
    <property type="term" value="F:protein serine/threonine kinase activity"/>
    <property type="evidence" value="ECO:0007669"/>
    <property type="project" value="UniProtKB-KW"/>
</dbReference>
<reference evidence="27" key="1">
    <citation type="journal article" date="2018" name="Nat. Plants">
        <title>Whole-genome landscape of Medicago truncatula symbiotic genes.</title>
        <authorList>
            <person name="Pecrix Y."/>
            <person name="Staton S.E."/>
            <person name="Sallet E."/>
            <person name="Lelandais-Briere C."/>
            <person name="Moreau S."/>
            <person name="Carrere S."/>
            <person name="Blein T."/>
            <person name="Jardinaud M.F."/>
            <person name="Latrasse D."/>
            <person name="Zouine M."/>
            <person name="Zahm M."/>
            <person name="Kreplak J."/>
            <person name="Mayjonade B."/>
            <person name="Satge C."/>
            <person name="Perez M."/>
            <person name="Cauet S."/>
            <person name="Marande W."/>
            <person name="Chantry-Darmon C."/>
            <person name="Lopez-Roques C."/>
            <person name="Bouchez O."/>
            <person name="Berard A."/>
            <person name="Debelle F."/>
            <person name="Munos S."/>
            <person name="Bendahmane A."/>
            <person name="Berges H."/>
            <person name="Niebel A."/>
            <person name="Buitink J."/>
            <person name="Frugier F."/>
            <person name="Benhamed M."/>
            <person name="Crespi M."/>
            <person name="Gouzy J."/>
            <person name="Gamas P."/>
        </authorList>
    </citation>
    <scope>NUCLEOTIDE SEQUENCE [LARGE SCALE GENOMIC DNA]</scope>
    <source>
        <strain evidence="27">cv. Jemalong A17</strain>
    </source>
</reference>
<dbReference type="SUPFAM" id="SSF56112">
    <property type="entry name" value="Protein kinase-like (PK-like)"/>
    <property type="match status" value="1"/>
</dbReference>
<dbReference type="Pfam" id="PF08263">
    <property type="entry name" value="LRRNT_2"/>
    <property type="match status" value="1"/>
</dbReference>
<dbReference type="FunFam" id="3.80.10.10:FF:000095">
    <property type="entry name" value="LRR receptor-like serine/threonine-protein kinase GSO1"/>
    <property type="match status" value="2"/>
</dbReference>
<dbReference type="Pfam" id="PF00560">
    <property type="entry name" value="LRR_1"/>
    <property type="match status" value="12"/>
</dbReference>
<evidence type="ECO:0000256" key="12">
    <source>
        <dbReference type="ARBA" id="ARBA00022737"/>
    </source>
</evidence>
<feature type="binding site" evidence="22">
    <location>
        <position position="997"/>
    </location>
    <ligand>
        <name>ATP</name>
        <dbReference type="ChEBI" id="CHEBI:30616"/>
    </ligand>
</feature>
<feature type="signal peptide" evidence="24">
    <location>
        <begin position="1"/>
        <end position="24"/>
    </location>
</feature>
<feature type="transmembrane region" description="Helical" evidence="23">
    <location>
        <begin position="910"/>
        <end position="932"/>
    </location>
</feature>
<dbReference type="SUPFAM" id="SSF52058">
    <property type="entry name" value="L domain-like"/>
    <property type="match status" value="2"/>
</dbReference>
<keyword evidence="16 23" id="KW-1133">Transmembrane helix</keyword>
<dbReference type="InterPro" id="IPR013210">
    <property type="entry name" value="LRR_N_plant-typ"/>
</dbReference>
<dbReference type="InterPro" id="IPR000719">
    <property type="entry name" value="Prot_kinase_dom"/>
</dbReference>
<keyword evidence="11 24" id="KW-0732">Signal</keyword>
<dbReference type="InterPro" id="IPR001611">
    <property type="entry name" value="Leu-rich_rpt"/>
</dbReference>
<keyword evidence="6" id="KW-0723">Serine/threonine-protein kinase</keyword>
<evidence type="ECO:0000256" key="20">
    <source>
        <dbReference type="ARBA" id="ARBA00047899"/>
    </source>
</evidence>
<evidence type="ECO:0000256" key="17">
    <source>
        <dbReference type="ARBA" id="ARBA00023136"/>
    </source>
</evidence>
<keyword evidence="14" id="KW-0418">Kinase</keyword>
<keyword evidence="10 23" id="KW-0812">Transmembrane</keyword>
<evidence type="ECO:0000256" key="11">
    <source>
        <dbReference type="ARBA" id="ARBA00022729"/>
    </source>
</evidence>
<evidence type="ECO:0000313" key="26">
    <source>
        <dbReference type="EMBL" id="RHN41215.1"/>
    </source>
</evidence>
<dbReference type="PROSITE" id="PS00108">
    <property type="entry name" value="PROTEIN_KINASE_ST"/>
    <property type="match status" value="1"/>
</dbReference>
<dbReference type="GO" id="GO:0051707">
    <property type="term" value="P:response to other organism"/>
    <property type="evidence" value="ECO:0007669"/>
    <property type="project" value="UniProtKB-ARBA"/>
</dbReference>
<dbReference type="Pfam" id="PF07714">
    <property type="entry name" value="PK_Tyr_Ser-Thr"/>
    <property type="match status" value="1"/>
</dbReference>
<keyword evidence="9 26" id="KW-0808">Transferase</keyword>
<evidence type="ECO:0000256" key="3">
    <source>
        <dbReference type="ARBA" id="ARBA00009592"/>
    </source>
</evidence>
<keyword evidence="13 22" id="KW-0547">Nucleotide-binding</keyword>
<comment type="similarity">
    <text evidence="3">Belongs to the RLP family.</text>
</comment>
<dbReference type="Gramene" id="rna47513">
    <property type="protein sequence ID" value="RHN41215.1"/>
    <property type="gene ID" value="gene47513"/>
</dbReference>
<organism evidence="26 27">
    <name type="scientific">Medicago truncatula</name>
    <name type="common">Barrel medic</name>
    <name type="synonym">Medicago tribuloides</name>
    <dbReference type="NCBI Taxonomy" id="3880"/>
    <lineage>
        <taxon>Eukaryota</taxon>
        <taxon>Viridiplantae</taxon>
        <taxon>Streptophyta</taxon>
        <taxon>Embryophyta</taxon>
        <taxon>Tracheophyta</taxon>
        <taxon>Spermatophyta</taxon>
        <taxon>Magnoliopsida</taxon>
        <taxon>eudicotyledons</taxon>
        <taxon>Gunneridae</taxon>
        <taxon>Pentapetalae</taxon>
        <taxon>rosids</taxon>
        <taxon>fabids</taxon>
        <taxon>Fabales</taxon>
        <taxon>Fabaceae</taxon>
        <taxon>Papilionoideae</taxon>
        <taxon>50 kb inversion clade</taxon>
        <taxon>NPAAA clade</taxon>
        <taxon>Hologalegina</taxon>
        <taxon>IRL clade</taxon>
        <taxon>Trifolieae</taxon>
        <taxon>Medicago</taxon>
    </lineage>
</organism>
<keyword evidence="12" id="KW-0677">Repeat</keyword>
<comment type="similarity">
    <text evidence="2">Belongs to the protein kinase superfamily. Ser/Thr protein kinase family.</text>
</comment>
<dbReference type="SUPFAM" id="SSF52047">
    <property type="entry name" value="RNI-like"/>
    <property type="match status" value="2"/>
</dbReference>
<gene>
    <name evidence="26" type="ORF">MtrunA17_Chr8g0363691</name>
</gene>
<dbReference type="Gene3D" id="3.80.10.10">
    <property type="entry name" value="Ribonuclease Inhibitor"/>
    <property type="match status" value="7"/>
</dbReference>
<evidence type="ECO:0000256" key="18">
    <source>
        <dbReference type="ARBA" id="ARBA00023170"/>
    </source>
</evidence>
<dbReference type="FunFam" id="3.80.10.10:FF:000453">
    <property type="entry name" value="Leucine-rich receptor-like protein kinase family protein"/>
    <property type="match status" value="1"/>
</dbReference>
<keyword evidence="8" id="KW-0433">Leucine-rich repeat</keyword>
<evidence type="ECO:0000259" key="25">
    <source>
        <dbReference type="PROSITE" id="PS50011"/>
    </source>
</evidence>